<dbReference type="Proteomes" id="UP000242850">
    <property type="component" value="Unassembled WGS sequence"/>
</dbReference>
<organism evidence="1 2">
    <name type="scientific">Caloramator fervidus</name>
    <dbReference type="NCBI Taxonomy" id="29344"/>
    <lineage>
        <taxon>Bacteria</taxon>
        <taxon>Bacillati</taxon>
        <taxon>Bacillota</taxon>
        <taxon>Clostridia</taxon>
        <taxon>Eubacteriales</taxon>
        <taxon>Clostridiaceae</taxon>
        <taxon>Caloramator</taxon>
    </lineage>
</organism>
<reference evidence="2" key="1">
    <citation type="submission" date="2016-10" db="EMBL/GenBank/DDBJ databases">
        <authorList>
            <person name="Varghese N."/>
            <person name="Submissions S."/>
        </authorList>
    </citation>
    <scope>NUCLEOTIDE SEQUENCE [LARGE SCALE GENOMIC DNA]</scope>
    <source>
        <strain evidence="2">DSM 5463</strain>
    </source>
</reference>
<protein>
    <recommendedName>
        <fullName evidence="3">TusA-related sulfurtransferase</fullName>
    </recommendedName>
</protein>
<dbReference type="EMBL" id="FNUK01000014">
    <property type="protein sequence ID" value="SEF86479.1"/>
    <property type="molecule type" value="Genomic_DNA"/>
</dbReference>
<sequence>MLSDYRINFGKIIGPYDTNKLIDMLSIVNKDDELVITLDGSDGHQTEEVRRILEMNGFYVTQKGGHDDNKYHIHAKRR</sequence>
<keyword evidence="2" id="KW-1185">Reference proteome</keyword>
<proteinExistence type="predicted"/>
<gene>
    <name evidence="1" type="ORF">SAMN05660865_01199</name>
</gene>
<evidence type="ECO:0008006" key="3">
    <source>
        <dbReference type="Google" id="ProtNLM"/>
    </source>
</evidence>
<accession>A0A1H5VGM9</accession>
<dbReference type="AlphaFoldDB" id="A0A1H5VGM9"/>
<name>A0A1H5VGM9_9CLOT</name>
<evidence type="ECO:0000313" key="2">
    <source>
        <dbReference type="Proteomes" id="UP000242850"/>
    </source>
</evidence>
<evidence type="ECO:0000313" key="1">
    <source>
        <dbReference type="EMBL" id="SEF86479.1"/>
    </source>
</evidence>